<evidence type="ECO:0000313" key="2">
    <source>
        <dbReference type="Proteomes" id="UP000784294"/>
    </source>
</evidence>
<dbReference type="InterPro" id="IPR036612">
    <property type="entry name" value="KH_dom_type_1_sf"/>
</dbReference>
<organism evidence="1 2">
    <name type="scientific">Protopolystoma xenopodis</name>
    <dbReference type="NCBI Taxonomy" id="117903"/>
    <lineage>
        <taxon>Eukaryota</taxon>
        <taxon>Metazoa</taxon>
        <taxon>Spiralia</taxon>
        <taxon>Lophotrochozoa</taxon>
        <taxon>Platyhelminthes</taxon>
        <taxon>Monogenea</taxon>
        <taxon>Polyopisthocotylea</taxon>
        <taxon>Polystomatidea</taxon>
        <taxon>Polystomatidae</taxon>
        <taxon>Protopolystoma</taxon>
    </lineage>
</organism>
<dbReference type="OrthoDB" id="441223at2759"/>
<keyword evidence="2" id="KW-1185">Reference proteome</keyword>
<evidence type="ECO:0000313" key="1">
    <source>
        <dbReference type="EMBL" id="VEL29016.1"/>
    </source>
</evidence>
<dbReference type="GO" id="GO:0032040">
    <property type="term" value="C:small-subunit processome"/>
    <property type="evidence" value="ECO:0007669"/>
    <property type="project" value="TreeGrafter"/>
</dbReference>
<dbReference type="PANTHER" id="PTHR12581">
    <property type="entry name" value="HIV-1 REV BINDING PROTEIN 2, 3"/>
    <property type="match status" value="1"/>
</dbReference>
<reference evidence="1" key="1">
    <citation type="submission" date="2018-11" db="EMBL/GenBank/DDBJ databases">
        <authorList>
            <consortium name="Pathogen Informatics"/>
        </authorList>
    </citation>
    <scope>NUCLEOTIDE SEQUENCE</scope>
</reference>
<accession>A0A448X624</accession>
<dbReference type="Gene3D" id="3.30.1370.10">
    <property type="entry name" value="K Homology domain, type 1"/>
    <property type="match status" value="1"/>
</dbReference>
<sequence length="109" mass="12890">MIFLVCNFVMVKKTNRQHLKFPEVRGWLPYEAFSRKLDLISSDNDCHKCEVPEGWKEPKFTSQDNPFGRLFAVSSFSTLFPRYRENYLKGIWPAVKKILQEHSFGRFAL</sequence>
<dbReference type="PANTHER" id="PTHR12581:SF0">
    <property type="entry name" value="KRR1 SMALL SUBUNIT PROCESSOME COMPONENT HOMOLOG"/>
    <property type="match status" value="1"/>
</dbReference>
<dbReference type="InterPro" id="IPR024166">
    <property type="entry name" value="rRNA_assembly_KRR1"/>
</dbReference>
<dbReference type="GO" id="GO:0003723">
    <property type="term" value="F:RNA binding"/>
    <property type="evidence" value="ECO:0007669"/>
    <property type="project" value="InterPro"/>
</dbReference>
<protein>
    <submittedName>
        <fullName evidence="1">Uncharacterized protein</fullName>
    </submittedName>
</protein>
<comment type="caution">
    <text evidence="1">The sequence shown here is derived from an EMBL/GenBank/DDBJ whole genome shotgun (WGS) entry which is preliminary data.</text>
</comment>
<name>A0A448X624_9PLAT</name>
<dbReference type="EMBL" id="CAAALY010099627">
    <property type="protein sequence ID" value="VEL29016.1"/>
    <property type="molecule type" value="Genomic_DNA"/>
</dbReference>
<dbReference type="AlphaFoldDB" id="A0A448X624"/>
<proteinExistence type="predicted"/>
<gene>
    <name evidence="1" type="ORF">PXEA_LOCUS22456</name>
</gene>
<dbReference type="Proteomes" id="UP000784294">
    <property type="component" value="Unassembled WGS sequence"/>
</dbReference>